<dbReference type="PANTHER" id="PTHR37826">
    <property type="entry name" value="FLOTILLIN BAND_7_5 DOMAIN PROTEIN"/>
    <property type="match status" value="1"/>
</dbReference>
<dbReference type="HOGENOM" id="CLU_037108_0_0_6"/>
<dbReference type="KEGG" id="mah:MEALZ_1130"/>
<dbReference type="InterPro" id="IPR036013">
    <property type="entry name" value="Band_7/SPFH_dom_sf"/>
</dbReference>
<dbReference type="Gene3D" id="3.30.479.30">
    <property type="entry name" value="Band 7 domain"/>
    <property type="match status" value="1"/>
</dbReference>
<dbReference type="SUPFAM" id="SSF117892">
    <property type="entry name" value="Band 7/SPFH domain"/>
    <property type="match status" value="1"/>
</dbReference>
<dbReference type="CDD" id="cd03408">
    <property type="entry name" value="SPFH_like_u1"/>
    <property type="match status" value="1"/>
</dbReference>
<evidence type="ECO:0000259" key="1">
    <source>
        <dbReference type="Pfam" id="PF13421"/>
    </source>
</evidence>
<protein>
    <submittedName>
        <fullName evidence="3">Virion core protein (Lumpy skin disease virus)-like protein</fullName>
    </submittedName>
</protein>
<dbReference type="Pfam" id="PF13421">
    <property type="entry name" value="Band_7_1"/>
    <property type="match status" value="1"/>
</dbReference>
<organism evidence="3 4">
    <name type="scientific">Methylotuvimicrobium alcaliphilum (strain DSM 19304 / NCIMB 14124 / VKM B-2133 / 20Z)</name>
    <name type="common">Methylomicrobium alcaliphilum</name>
    <dbReference type="NCBI Taxonomy" id="1091494"/>
    <lineage>
        <taxon>Bacteria</taxon>
        <taxon>Pseudomonadati</taxon>
        <taxon>Pseudomonadota</taxon>
        <taxon>Gammaproteobacteria</taxon>
        <taxon>Methylococcales</taxon>
        <taxon>Methylococcaceae</taxon>
        <taxon>Methylotuvimicrobium</taxon>
    </lineage>
</organism>
<dbReference type="AlphaFoldDB" id="G4STZ8"/>
<dbReference type="RefSeq" id="WP_014147620.1">
    <property type="nucleotide sequence ID" value="NC_016112.1"/>
</dbReference>
<dbReference type="STRING" id="1091494.MEALZ_1130"/>
<keyword evidence="4" id="KW-1185">Reference proteome</keyword>
<dbReference type="Proteomes" id="UP000008315">
    <property type="component" value="Chromosome"/>
</dbReference>
<accession>G4STZ8</accession>
<sequence length="365" mass="40569">MGFWNKLFGEFVDVIEWTDSSSDTMVYRFERYGNEIKYGAMLTVRESQTAILVSEGRVADFYEPGLYQLETRNMPILTTLESWPHGFKSPFKAEVYFFNMRRFTDLKWGTKNPIMLRDKEFGPLRLRAFGTYSVRINEPLAFIKEIVGTGGHFRTDDISSQLRNLIVSRFSDIIGESGIPALDLAANYDELGAYITERIAPEFSEYGLEVLQLLVENISLPPEVENALDKRTSMGIIGDLHRYTQFQAAEAMAAAAQNPSGGASEGIGMGMGFAVARELGKSLSEQPSAQQATPPPIPTSTAYFVAIAGHQEGPYELKVIEQKVRSGEINRDTLVWSAGMAQWKQAGQVPEFSAAFVHVPPPLPG</sequence>
<gene>
    <name evidence="3" type="ordered locus">MEALZ_1130</name>
</gene>
<evidence type="ECO:0000313" key="4">
    <source>
        <dbReference type="Proteomes" id="UP000008315"/>
    </source>
</evidence>
<name>G4STZ8_META2</name>
<proteinExistence type="predicted"/>
<dbReference type="InterPro" id="IPR033880">
    <property type="entry name" value="SPFH_YdjI"/>
</dbReference>
<dbReference type="PANTHER" id="PTHR37826:SF2">
    <property type="entry name" value="ZINC-RIBBON DOMAIN-CONTAINING PROTEIN"/>
    <property type="match status" value="1"/>
</dbReference>
<evidence type="ECO:0000313" key="3">
    <source>
        <dbReference type="EMBL" id="CCE22821.1"/>
    </source>
</evidence>
<dbReference type="Pfam" id="PF14237">
    <property type="entry name" value="GYF_2"/>
    <property type="match status" value="1"/>
</dbReference>
<evidence type="ECO:0000259" key="2">
    <source>
        <dbReference type="Pfam" id="PF14237"/>
    </source>
</evidence>
<dbReference type="InterPro" id="IPR025640">
    <property type="entry name" value="GYF_2"/>
</dbReference>
<feature type="domain" description="GYF" evidence="2">
    <location>
        <begin position="303"/>
        <end position="352"/>
    </location>
</feature>
<feature type="domain" description="SPFH" evidence="1">
    <location>
        <begin position="26"/>
        <end position="236"/>
    </location>
</feature>
<reference evidence="4" key="1">
    <citation type="journal article" date="2012" name="J. Bacteriol.">
        <title>Genome sequence of the haloalkaliphilic methanotrophic bacterium Methylomicrobium alcaliphilum 20Z.</title>
        <authorList>
            <person name="Vuilleumier S."/>
            <person name="Khmelenina V.N."/>
            <person name="Bringel F."/>
            <person name="Reshetnikov A.S."/>
            <person name="Lajus A."/>
            <person name="Mangenot S."/>
            <person name="Rouy Z."/>
            <person name="Op den Camp H.J."/>
            <person name="Jetten M.S."/>
            <person name="Dispirito A.A."/>
            <person name="Dunfield P."/>
            <person name="Klotz M.G."/>
            <person name="Semrau J.D."/>
            <person name="Stein L.Y."/>
            <person name="Barbe V."/>
            <person name="Medigue C."/>
            <person name="Trotsenko Y.A."/>
            <person name="Kalyuzhnaya M.G."/>
        </authorList>
    </citation>
    <scope>NUCLEOTIDE SEQUENCE [LARGE SCALE GENOMIC DNA]</scope>
    <source>
        <strain evidence="4">DSM 19304 / NCIMB 14124 / VKM B-2133 / 20Z</strain>
    </source>
</reference>
<dbReference type="EMBL" id="FO082060">
    <property type="protein sequence ID" value="CCE22821.1"/>
    <property type="molecule type" value="Genomic_DNA"/>
</dbReference>
<dbReference type="PATRIC" id="fig|271065.3.peg.1154"/>